<reference evidence="3 4" key="1">
    <citation type="submission" date="2024-09" db="EMBL/GenBank/DDBJ databases">
        <title>Chromosome-scale assembly of Riccia fluitans.</title>
        <authorList>
            <person name="Paukszto L."/>
            <person name="Sawicki J."/>
            <person name="Karawczyk K."/>
            <person name="Piernik-Szablinska J."/>
            <person name="Szczecinska M."/>
            <person name="Mazdziarz M."/>
        </authorList>
    </citation>
    <scope>NUCLEOTIDE SEQUENCE [LARGE SCALE GENOMIC DNA]</scope>
    <source>
        <strain evidence="3">Rf_01</strain>
        <tissue evidence="3">Aerial parts of the thallus</tissue>
    </source>
</reference>
<keyword evidence="2" id="KW-1133">Transmembrane helix</keyword>
<feature type="transmembrane region" description="Helical" evidence="2">
    <location>
        <begin position="189"/>
        <end position="210"/>
    </location>
</feature>
<sequence>MEAKEGVTEAEGGVPEPEAGYMEGEEGVMEAEGGVTEAKGGVMEAEAGNMEAEGGVMEPKGGVTEVEAGNMEAEGGVMEPHLEEAADYEGGITEAKEVAREMECMRASAFFPQQEAGELLSPGFRSAAALAGWDDEALMLAAINQSPAISTGSPNATNNGADFEVLPESPACRDQKRDKQMNRKGNSCGFLLCLGIYNVGTALFLVYAIFGYGSGNHQKLYEAERYWKASWSGVEGRTSRDDESWQNRLRRSGIMETRSARSPIPGSLLQNAS</sequence>
<keyword evidence="2" id="KW-0472">Membrane</keyword>
<feature type="region of interest" description="Disordered" evidence="1">
    <location>
        <begin position="1"/>
        <end position="20"/>
    </location>
</feature>
<dbReference type="Proteomes" id="UP001605036">
    <property type="component" value="Unassembled WGS sequence"/>
</dbReference>
<evidence type="ECO:0000256" key="2">
    <source>
        <dbReference type="SAM" id="Phobius"/>
    </source>
</evidence>
<keyword evidence="2" id="KW-0812">Transmembrane</keyword>
<name>A0ABD1YH49_9MARC</name>
<accession>A0ABD1YH49</accession>
<evidence type="ECO:0000256" key="1">
    <source>
        <dbReference type="SAM" id="MobiDB-lite"/>
    </source>
</evidence>
<evidence type="ECO:0000313" key="3">
    <source>
        <dbReference type="EMBL" id="KAL2629860.1"/>
    </source>
</evidence>
<dbReference type="AlphaFoldDB" id="A0ABD1YH49"/>
<proteinExistence type="predicted"/>
<keyword evidence="4" id="KW-1185">Reference proteome</keyword>
<comment type="caution">
    <text evidence="3">The sequence shown here is derived from an EMBL/GenBank/DDBJ whole genome shotgun (WGS) entry which is preliminary data.</text>
</comment>
<evidence type="ECO:0000313" key="4">
    <source>
        <dbReference type="Proteomes" id="UP001605036"/>
    </source>
</evidence>
<dbReference type="EMBL" id="JBHFFA010000004">
    <property type="protein sequence ID" value="KAL2629860.1"/>
    <property type="molecule type" value="Genomic_DNA"/>
</dbReference>
<protein>
    <submittedName>
        <fullName evidence="3">Uncharacterized protein</fullName>
    </submittedName>
</protein>
<gene>
    <name evidence="3" type="ORF">R1flu_014546</name>
</gene>
<organism evidence="3 4">
    <name type="scientific">Riccia fluitans</name>
    <dbReference type="NCBI Taxonomy" id="41844"/>
    <lineage>
        <taxon>Eukaryota</taxon>
        <taxon>Viridiplantae</taxon>
        <taxon>Streptophyta</taxon>
        <taxon>Embryophyta</taxon>
        <taxon>Marchantiophyta</taxon>
        <taxon>Marchantiopsida</taxon>
        <taxon>Marchantiidae</taxon>
        <taxon>Marchantiales</taxon>
        <taxon>Ricciaceae</taxon>
        <taxon>Riccia</taxon>
    </lineage>
</organism>
<feature type="compositionally biased region" description="Low complexity" evidence="1">
    <location>
        <begin position="9"/>
        <end position="20"/>
    </location>
</feature>